<proteinExistence type="predicted"/>
<evidence type="ECO:0000313" key="3">
    <source>
        <dbReference type="Proteomes" id="UP000675379"/>
    </source>
</evidence>
<dbReference type="Gene3D" id="3.40.1000.10">
    <property type="entry name" value="Mog1/PsbP, alpha/beta/alpha sandwich"/>
    <property type="match status" value="1"/>
</dbReference>
<protein>
    <submittedName>
        <fullName evidence="2">Uncharacterized protein</fullName>
    </submittedName>
</protein>
<dbReference type="AlphaFoldDB" id="A0A941CSI7"/>
<dbReference type="EMBL" id="JAGSCS010000012">
    <property type="protein sequence ID" value="MBR0576576.1"/>
    <property type="molecule type" value="Genomic_DNA"/>
</dbReference>
<comment type="caution">
    <text evidence="2">The sequence shown here is derived from an EMBL/GenBank/DDBJ whole genome shotgun (WGS) entry which is preliminary data.</text>
</comment>
<reference evidence="2" key="1">
    <citation type="submission" date="2021-04" db="EMBL/GenBank/DDBJ databases">
        <title>Proteiniclasticum sedimins sp. nov., an obligate anaerobic bacterium isolated from anaerobic sludge.</title>
        <authorList>
            <person name="Liu J."/>
        </authorList>
    </citation>
    <scope>NUCLEOTIDE SEQUENCE</scope>
    <source>
        <strain evidence="2">BAD-10</strain>
    </source>
</reference>
<gene>
    <name evidence="2" type="ORF">KCG48_09525</name>
</gene>
<organism evidence="2 3">
    <name type="scientific">Proteiniclasticum sediminis</name>
    <dbReference type="NCBI Taxonomy" id="2804028"/>
    <lineage>
        <taxon>Bacteria</taxon>
        <taxon>Bacillati</taxon>
        <taxon>Bacillota</taxon>
        <taxon>Clostridia</taxon>
        <taxon>Eubacteriales</taxon>
        <taxon>Clostridiaceae</taxon>
        <taxon>Proteiniclasticum</taxon>
    </lineage>
</organism>
<keyword evidence="1" id="KW-0472">Membrane</keyword>
<dbReference type="Proteomes" id="UP000675379">
    <property type="component" value="Unassembled WGS sequence"/>
</dbReference>
<accession>A0A941CSI7</accession>
<keyword evidence="3" id="KW-1185">Reference proteome</keyword>
<name>A0A941CSI7_9CLOT</name>
<keyword evidence="1" id="KW-1133">Transmembrane helix</keyword>
<feature type="transmembrane region" description="Helical" evidence="1">
    <location>
        <begin position="21"/>
        <end position="41"/>
    </location>
</feature>
<evidence type="ECO:0000256" key="1">
    <source>
        <dbReference type="SAM" id="Phobius"/>
    </source>
</evidence>
<dbReference type="RefSeq" id="WP_211801661.1">
    <property type="nucleotide sequence ID" value="NZ_JAGSCS010000012.1"/>
</dbReference>
<evidence type="ECO:0000313" key="2">
    <source>
        <dbReference type="EMBL" id="MBR0576576.1"/>
    </source>
</evidence>
<keyword evidence="1" id="KW-0812">Transmembrane</keyword>
<sequence length="204" mass="22730">MKERRGRGETSAIGRNAMQKRIAVPLGLILMLFLSGCALFSPGGPEETPGENLEIPKVYESLDEHLSLTATDLWVEDPTLHEDSVLSLANEEYNSYLILLADEKATLPPTVDLDYYGELTGEATLQDLEEGEITPMKSLVLDGQPARSFYVKGLVDGVSITYGFVVFEDGTNFYQGIIWSASKNLENHREYYEKILYSITVNQP</sequence>